<keyword evidence="2" id="KW-1185">Reference proteome</keyword>
<reference evidence="1" key="1">
    <citation type="journal article" date="2021" name="bioRxiv">
        <title>Whole Genome Assembly and Annotation of Northern Wild Rice, Zizania palustris L., Supports a Whole Genome Duplication in the Zizania Genus.</title>
        <authorList>
            <person name="Haas M."/>
            <person name="Kono T."/>
            <person name="Macchietto M."/>
            <person name="Millas R."/>
            <person name="McGilp L."/>
            <person name="Shao M."/>
            <person name="Duquette J."/>
            <person name="Hirsch C.N."/>
            <person name="Kimball J."/>
        </authorList>
    </citation>
    <scope>NUCLEOTIDE SEQUENCE</scope>
    <source>
        <tissue evidence="1">Fresh leaf tissue</tissue>
    </source>
</reference>
<dbReference type="EMBL" id="JAAALK010000283">
    <property type="protein sequence ID" value="KAG8076912.1"/>
    <property type="molecule type" value="Genomic_DNA"/>
</dbReference>
<name>A0A8J5T2Q8_ZIZPA</name>
<reference evidence="1" key="2">
    <citation type="submission" date="2021-02" db="EMBL/GenBank/DDBJ databases">
        <authorList>
            <person name="Kimball J.A."/>
            <person name="Haas M.W."/>
            <person name="Macchietto M."/>
            <person name="Kono T."/>
            <person name="Duquette J."/>
            <person name="Shao M."/>
        </authorList>
    </citation>
    <scope>NUCLEOTIDE SEQUENCE</scope>
    <source>
        <tissue evidence="1">Fresh leaf tissue</tissue>
    </source>
</reference>
<dbReference type="Proteomes" id="UP000729402">
    <property type="component" value="Unassembled WGS sequence"/>
</dbReference>
<protein>
    <submittedName>
        <fullName evidence="1">Uncharacterized protein</fullName>
    </submittedName>
</protein>
<dbReference type="AlphaFoldDB" id="A0A8J5T2Q8"/>
<comment type="caution">
    <text evidence="1">The sequence shown here is derived from an EMBL/GenBank/DDBJ whole genome shotgun (WGS) entry which is preliminary data.</text>
</comment>
<sequence>MPRPCTDRLRKSIAAAVFLHKTGRKDKPAPGDAMLEKRRPEAMCIGGFPERKNGGFLPIAPTESRRR</sequence>
<accession>A0A8J5T2Q8</accession>
<evidence type="ECO:0000313" key="2">
    <source>
        <dbReference type="Proteomes" id="UP000729402"/>
    </source>
</evidence>
<gene>
    <name evidence="1" type="ORF">GUJ93_ZPchr0006g43594</name>
</gene>
<evidence type="ECO:0000313" key="1">
    <source>
        <dbReference type="EMBL" id="KAG8076912.1"/>
    </source>
</evidence>
<proteinExistence type="predicted"/>
<organism evidence="1 2">
    <name type="scientific">Zizania palustris</name>
    <name type="common">Northern wild rice</name>
    <dbReference type="NCBI Taxonomy" id="103762"/>
    <lineage>
        <taxon>Eukaryota</taxon>
        <taxon>Viridiplantae</taxon>
        <taxon>Streptophyta</taxon>
        <taxon>Embryophyta</taxon>
        <taxon>Tracheophyta</taxon>
        <taxon>Spermatophyta</taxon>
        <taxon>Magnoliopsida</taxon>
        <taxon>Liliopsida</taxon>
        <taxon>Poales</taxon>
        <taxon>Poaceae</taxon>
        <taxon>BOP clade</taxon>
        <taxon>Oryzoideae</taxon>
        <taxon>Oryzeae</taxon>
        <taxon>Zizaniinae</taxon>
        <taxon>Zizania</taxon>
    </lineage>
</organism>